<sequence>MSLRRALVLLLPLAAIGCAGTAHPPPAPLAQRFGLALEAADPQADTLILRMDAFEHLAMREDAAIAFASGGRQAGPPRLLPAGSGAADAAGQVLMPALTALGDYAHGLAQLAGGGEIEPRGGPAGALLARDAEKGLQAVRATSGTAVPEAVRSVGLAGITALSDLPDRIAATPGATVQAMLQEAAPHVAAVTGLMRAVIGAQPGEGTRGALRARREGLDALHARFLASVAADHRLGPGERYAIFRSVAALREEDPAQGSFAALAAVLDGLEAAQAALVAGGPDAEEKVAAFEAAVARLGALAEASRRG</sequence>
<evidence type="ECO:0000313" key="3">
    <source>
        <dbReference type="Proteomes" id="UP001243009"/>
    </source>
</evidence>
<comment type="caution">
    <text evidence="2">The sequence shown here is derived from an EMBL/GenBank/DDBJ whole genome shotgun (WGS) entry which is preliminary data.</text>
</comment>
<protein>
    <submittedName>
        <fullName evidence="2">Uncharacterized protein</fullName>
    </submittedName>
</protein>
<reference evidence="2 3" key="1">
    <citation type="submission" date="2023-08" db="EMBL/GenBank/DDBJ databases">
        <title>The draft genome sequence of Paracraurococcus sp. LOR1-02.</title>
        <authorList>
            <person name="Kingkaew E."/>
            <person name="Tanasupawat S."/>
        </authorList>
    </citation>
    <scope>NUCLEOTIDE SEQUENCE [LARGE SCALE GENOMIC DNA]</scope>
    <source>
        <strain evidence="2 3">LOR1-02</strain>
    </source>
</reference>
<feature type="signal peptide" evidence="1">
    <location>
        <begin position="1"/>
        <end position="24"/>
    </location>
</feature>
<organism evidence="2 3">
    <name type="scientific">Paracraurococcus lichenis</name>
    <dbReference type="NCBI Taxonomy" id="3064888"/>
    <lineage>
        <taxon>Bacteria</taxon>
        <taxon>Pseudomonadati</taxon>
        <taxon>Pseudomonadota</taxon>
        <taxon>Alphaproteobacteria</taxon>
        <taxon>Acetobacterales</taxon>
        <taxon>Roseomonadaceae</taxon>
        <taxon>Paracraurococcus</taxon>
    </lineage>
</organism>
<keyword evidence="1" id="KW-0732">Signal</keyword>
<evidence type="ECO:0000313" key="2">
    <source>
        <dbReference type="EMBL" id="MDO9708459.1"/>
    </source>
</evidence>
<evidence type="ECO:0000256" key="1">
    <source>
        <dbReference type="SAM" id="SignalP"/>
    </source>
</evidence>
<gene>
    <name evidence="2" type="ORF">Q7A36_08900</name>
</gene>
<dbReference type="RefSeq" id="WP_305103329.1">
    <property type="nucleotide sequence ID" value="NZ_JAUTWS010000007.1"/>
</dbReference>
<proteinExistence type="predicted"/>
<dbReference type="Proteomes" id="UP001243009">
    <property type="component" value="Unassembled WGS sequence"/>
</dbReference>
<keyword evidence="3" id="KW-1185">Reference proteome</keyword>
<accession>A0ABT9DX34</accession>
<dbReference type="PROSITE" id="PS51257">
    <property type="entry name" value="PROKAR_LIPOPROTEIN"/>
    <property type="match status" value="1"/>
</dbReference>
<name>A0ABT9DX34_9PROT</name>
<feature type="chain" id="PRO_5046588262" evidence="1">
    <location>
        <begin position="25"/>
        <end position="308"/>
    </location>
</feature>
<dbReference type="EMBL" id="JAUTWS010000007">
    <property type="protein sequence ID" value="MDO9708459.1"/>
    <property type="molecule type" value="Genomic_DNA"/>
</dbReference>